<dbReference type="Pfam" id="PF20420">
    <property type="entry name" value="DUF6702"/>
    <property type="match status" value="1"/>
</dbReference>
<name>A0A0F9R1S5_9ZZZZ</name>
<reference evidence="1" key="1">
    <citation type="journal article" date="2015" name="Nature">
        <title>Complex archaea that bridge the gap between prokaryotes and eukaryotes.</title>
        <authorList>
            <person name="Spang A."/>
            <person name="Saw J.H."/>
            <person name="Jorgensen S.L."/>
            <person name="Zaremba-Niedzwiedzka K."/>
            <person name="Martijn J."/>
            <person name="Lind A.E."/>
            <person name="van Eijk R."/>
            <person name="Schleper C."/>
            <person name="Guy L."/>
            <person name="Ettema T.J."/>
        </authorList>
    </citation>
    <scope>NUCLEOTIDE SEQUENCE</scope>
</reference>
<evidence type="ECO:0000313" key="1">
    <source>
        <dbReference type="EMBL" id="KKN19251.1"/>
    </source>
</evidence>
<dbReference type="InterPro" id="IPR046525">
    <property type="entry name" value="DUF6702"/>
</dbReference>
<sequence length="168" mass="19212">MKILKKSLLFLILPLLAFATAHKFYVSVTSVNYSEKDSALQITSRIFIDDFETVLQERYGFEAQLATAKESKEADSYIEKYLRTKVKVEINGANASFDFIGKTYDDDVMVCYIEVPNVDLAHVTSIQIENEVLTDIFDEQQNILHFKIEGHKKSFVLIKSDTKAMLNL</sequence>
<accession>A0A0F9R1S5</accession>
<comment type="caution">
    <text evidence="1">The sequence shown here is derived from an EMBL/GenBank/DDBJ whole genome shotgun (WGS) entry which is preliminary data.</text>
</comment>
<dbReference type="AlphaFoldDB" id="A0A0F9R1S5"/>
<gene>
    <name evidence="1" type="ORF">LCGC14_0947580</name>
</gene>
<evidence type="ECO:0008006" key="2">
    <source>
        <dbReference type="Google" id="ProtNLM"/>
    </source>
</evidence>
<protein>
    <recommendedName>
        <fullName evidence="2">Peptidase E</fullName>
    </recommendedName>
</protein>
<dbReference type="EMBL" id="LAZR01003352">
    <property type="protein sequence ID" value="KKN19251.1"/>
    <property type="molecule type" value="Genomic_DNA"/>
</dbReference>
<proteinExistence type="predicted"/>
<organism evidence="1">
    <name type="scientific">marine sediment metagenome</name>
    <dbReference type="NCBI Taxonomy" id="412755"/>
    <lineage>
        <taxon>unclassified sequences</taxon>
        <taxon>metagenomes</taxon>
        <taxon>ecological metagenomes</taxon>
    </lineage>
</organism>